<dbReference type="SUPFAM" id="SSF51735">
    <property type="entry name" value="NAD(P)-binding Rossmann-fold domains"/>
    <property type="match status" value="1"/>
</dbReference>
<dbReference type="Pfam" id="PF00107">
    <property type="entry name" value="ADH_zinc_N"/>
    <property type="match status" value="1"/>
</dbReference>
<dbReference type="GO" id="GO:0008270">
    <property type="term" value="F:zinc ion binding"/>
    <property type="evidence" value="ECO:0007669"/>
    <property type="project" value="InterPro"/>
</dbReference>
<gene>
    <name evidence="7" type="ORF">SGRAN_3519</name>
</gene>
<dbReference type="PROSITE" id="PS00059">
    <property type="entry name" value="ADH_ZINC"/>
    <property type="match status" value="1"/>
</dbReference>
<dbReference type="EC" id="1.1.1.284" evidence="7"/>
<dbReference type="KEGG" id="sgi:SGRAN_3519"/>
<feature type="domain" description="Alcohol dehydrogenase-like N-terminal" evidence="6">
    <location>
        <begin position="24"/>
        <end position="146"/>
    </location>
</feature>
<keyword evidence="3 7" id="KW-0560">Oxidoreductase</keyword>
<protein>
    <submittedName>
        <fullName evidence="7">Molecular chaperone GroES</fullName>
        <ecNumber evidence="7">1.1.1.284</ecNumber>
    </submittedName>
</protein>
<evidence type="ECO:0000313" key="7">
    <source>
        <dbReference type="EMBL" id="AMG75861.1"/>
    </source>
</evidence>
<evidence type="ECO:0000313" key="8">
    <source>
        <dbReference type="Proteomes" id="UP000058599"/>
    </source>
</evidence>
<accession>A0AA86L4D5</accession>
<comment type="similarity">
    <text evidence="4">Belongs to the zinc-containing alcohol dehydrogenase family.</text>
</comment>
<organism evidence="7 8">
    <name type="scientific">Sphingopyxis granuli</name>
    <dbReference type="NCBI Taxonomy" id="267128"/>
    <lineage>
        <taxon>Bacteria</taxon>
        <taxon>Pseudomonadati</taxon>
        <taxon>Pseudomonadota</taxon>
        <taxon>Alphaproteobacteria</taxon>
        <taxon>Sphingomonadales</taxon>
        <taxon>Sphingomonadaceae</taxon>
        <taxon>Sphingopyxis</taxon>
    </lineage>
</organism>
<dbReference type="PANTHER" id="PTHR43401:SF2">
    <property type="entry name" value="L-THREONINE 3-DEHYDROGENASE"/>
    <property type="match status" value="1"/>
</dbReference>
<dbReference type="InterPro" id="IPR013154">
    <property type="entry name" value="ADH-like_N"/>
</dbReference>
<keyword evidence="2 4" id="KW-0862">Zinc</keyword>
<proteinExistence type="inferred from homology"/>
<dbReference type="AlphaFoldDB" id="A0AA86L4D5"/>
<dbReference type="Gene3D" id="3.40.50.720">
    <property type="entry name" value="NAD(P)-binding Rossmann-like Domain"/>
    <property type="match status" value="1"/>
</dbReference>
<dbReference type="EMBL" id="CP012199">
    <property type="protein sequence ID" value="AMG75861.1"/>
    <property type="molecule type" value="Genomic_DNA"/>
</dbReference>
<dbReference type="Gene3D" id="3.90.180.10">
    <property type="entry name" value="Medium-chain alcohol dehydrogenases, catalytic domain"/>
    <property type="match status" value="1"/>
</dbReference>
<reference evidence="7 8" key="1">
    <citation type="journal article" date="2016" name="BMC Genomics">
        <title>Genomic analysis of the nitrate-respiring Sphingopyxis granuli (formerly Sphingomonas macrogoltabida) strain TFA.</title>
        <authorList>
            <person name="Garcia-Romero I."/>
            <person name="Perez-Pulido A.J."/>
            <person name="Gonzalez-Flores Y.E."/>
            <person name="Reyes-Ramirez F."/>
            <person name="Santero E."/>
            <person name="Floriano B."/>
        </authorList>
    </citation>
    <scope>NUCLEOTIDE SEQUENCE [LARGE SCALE GENOMIC DNA]</scope>
    <source>
        <strain evidence="7 8">TFA</strain>
    </source>
</reference>
<evidence type="ECO:0000256" key="4">
    <source>
        <dbReference type="RuleBase" id="RU361277"/>
    </source>
</evidence>
<dbReference type="InterPro" id="IPR036291">
    <property type="entry name" value="NAD(P)-bd_dom_sf"/>
</dbReference>
<dbReference type="Proteomes" id="UP000058599">
    <property type="component" value="Chromosome"/>
</dbReference>
<dbReference type="GO" id="GO:0051903">
    <property type="term" value="F:S-(hydroxymethyl)glutathione dehydrogenase [NAD(P)+] activity"/>
    <property type="evidence" value="ECO:0007669"/>
    <property type="project" value="UniProtKB-EC"/>
</dbReference>
<evidence type="ECO:0000256" key="2">
    <source>
        <dbReference type="ARBA" id="ARBA00022833"/>
    </source>
</evidence>
<feature type="domain" description="Alcohol dehydrogenase-like C-terminal" evidence="5">
    <location>
        <begin position="189"/>
        <end position="321"/>
    </location>
</feature>
<keyword evidence="1 4" id="KW-0479">Metal-binding</keyword>
<dbReference type="Pfam" id="PF08240">
    <property type="entry name" value="ADH_N"/>
    <property type="match status" value="1"/>
</dbReference>
<dbReference type="InterPro" id="IPR050129">
    <property type="entry name" value="Zn_alcohol_dh"/>
</dbReference>
<keyword evidence="8" id="KW-1185">Reference proteome</keyword>
<evidence type="ECO:0000259" key="6">
    <source>
        <dbReference type="Pfam" id="PF08240"/>
    </source>
</evidence>
<evidence type="ECO:0000256" key="1">
    <source>
        <dbReference type="ARBA" id="ARBA00022723"/>
    </source>
</evidence>
<dbReference type="SUPFAM" id="SSF50129">
    <property type="entry name" value="GroES-like"/>
    <property type="match status" value="1"/>
</dbReference>
<evidence type="ECO:0000256" key="3">
    <source>
        <dbReference type="ARBA" id="ARBA00023002"/>
    </source>
</evidence>
<evidence type="ECO:0000259" key="5">
    <source>
        <dbReference type="Pfam" id="PF00107"/>
    </source>
</evidence>
<dbReference type="InterPro" id="IPR002328">
    <property type="entry name" value="ADH_Zn_CS"/>
</dbReference>
<dbReference type="PANTHER" id="PTHR43401">
    <property type="entry name" value="L-THREONINE 3-DEHYDROGENASE"/>
    <property type="match status" value="1"/>
</dbReference>
<dbReference type="InterPro" id="IPR011032">
    <property type="entry name" value="GroES-like_sf"/>
</dbReference>
<sequence length="362" mass="36903">MKAAIFVAPGEALRLEEVESLPLGPTDVHVRVDATALCQTDVAVRRGDHSYGSPLLMGHEASGTVLAVGSHVAGLKAGDTVISSSAPACGHCIQCASGRPHICVQSLHLRSVPRARRADGSVATGLFGLGTFAEEMVIDRASLVAVDTDQPPESLALIGCGVTTGLSTVLNRTQLSHGGSLAVIGCGTVGLAAILGAGLKGAATIVAIDPNPARRDDARRRGATLVIDPGAGDPAEAVRAATGGLGVDATIDAVAAPATVAQAQAITRRSGEIVIVGMPPADGTFELAALPFFLSEQRLSSALFGSANIRRDFPAFVRLAESGRLDLAGFVSRTLALGDVNAGLDALSRGEILRAVIRPGRR</sequence>
<dbReference type="InterPro" id="IPR013149">
    <property type="entry name" value="ADH-like_C"/>
</dbReference>
<comment type="cofactor">
    <cofactor evidence="4">
        <name>Zn(2+)</name>
        <dbReference type="ChEBI" id="CHEBI:29105"/>
    </cofactor>
</comment>
<name>A0AA86L4D5_9SPHN</name>
<dbReference type="RefSeq" id="WP_067185842.1">
    <property type="nucleotide sequence ID" value="NZ_CP012199.1"/>
</dbReference>